<dbReference type="Proteomes" id="UP000292554">
    <property type="component" value="Unassembled WGS sequence"/>
</dbReference>
<keyword evidence="5" id="KW-1185">Reference proteome</keyword>
<reference evidence="4 5" key="1">
    <citation type="submission" date="2019-02" db="EMBL/GenBank/DDBJ databases">
        <title>Corallincola luteus sp. nov., a marine bacterium isolated from surface sediment of Bohai Sea in China.</title>
        <authorList>
            <person name="Ren Q."/>
        </authorList>
    </citation>
    <scope>NUCLEOTIDE SEQUENCE [LARGE SCALE GENOMIC DNA]</scope>
    <source>
        <strain evidence="4 5">DASS28</strain>
    </source>
</reference>
<organism evidence="4 5">
    <name type="scientific">Corallincola luteus</name>
    <dbReference type="NCBI Taxonomy" id="1775177"/>
    <lineage>
        <taxon>Bacteria</taxon>
        <taxon>Pseudomonadati</taxon>
        <taxon>Pseudomonadota</taxon>
        <taxon>Gammaproteobacteria</taxon>
        <taxon>Alteromonadales</taxon>
        <taxon>Psychromonadaceae</taxon>
        <taxon>Corallincola</taxon>
    </lineage>
</organism>
<feature type="domain" description="Response regulatory" evidence="3">
    <location>
        <begin position="13"/>
        <end position="130"/>
    </location>
</feature>
<gene>
    <name evidence="4" type="ORF">EZV61_07380</name>
</gene>
<dbReference type="Gene3D" id="3.30.565.10">
    <property type="entry name" value="Histidine kinase-like ATPase, C-terminal domain"/>
    <property type="match status" value="1"/>
</dbReference>
<sequence>MLMPMHLDNQTIIAMVVDNMEAMRKITSEQLRKLGVKEVIHAKNGADALLQLTKRRVNIILSDWNMPQMSGFELLEQVKENPSTANIPFILITADAEREHVQQAIQMGVTDLLVKPFTTGDLRNRVIKALTDKPKAAKIRRSASEQKAAGSSADVKQSNAQPTILVVDDTPDNLMLISGLLKDTYRLLLVKDGAKAIEITQSDTPPDLVLLDIMMPKISGYDVLRAMRQHPQSENIPVILITALHDIEHQLKGFDLGAVDYVKKPIEPQLLKLRVRNLMSYVMHHKQLQDDYDTMLENRELQDEVERILKNDLTSPLDDIIKLAEQIGTQRGIGPDIKEKAMQIDEMALHILNMVNLSSELYKVESGQFTLKPKPFQLLPLLEKLFEQAKNSYASKRLMLFLNHDEEDLSLKANADPLWCYSIFYNLIRFACESAPDKTQVSLTLRARQQLEVIINFSGVLTAQQQATLWQKNAKHQHAIGNYTARLLTEAQSGRVESSSDEINDNTSIMIALPQAASR</sequence>
<dbReference type="GO" id="GO:0016301">
    <property type="term" value="F:kinase activity"/>
    <property type="evidence" value="ECO:0007669"/>
    <property type="project" value="UniProtKB-KW"/>
</dbReference>
<feature type="modified residue" description="4-aspartylphosphate" evidence="2">
    <location>
        <position position="63"/>
    </location>
</feature>
<dbReference type="SUPFAM" id="SSF55874">
    <property type="entry name" value="ATPase domain of HSP90 chaperone/DNA topoisomerase II/histidine kinase"/>
    <property type="match status" value="1"/>
</dbReference>
<dbReference type="Gene3D" id="3.40.50.2300">
    <property type="match status" value="2"/>
</dbReference>
<dbReference type="PANTHER" id="PTHR43547">
    <property type="entry name" value="TWO-COMPONENT HISTIDINE KINASE"/>
    <property type="match status" value="1"/>
</dbReference>
<evidence type="ECO:0000256" key="2">
    <source>
        <dbReference type="PROSITE-ProRule" id="PRU00169"/>
    </source>
</evidence>
<comment type="caution">
    <text evidence="4">The sequence shown here is derived from an EMBL/GenBank/DDBJ whole genome shotgun (WGS) entry which is preliminary data.</text>
</comment>
<dbReference type="PROSITE" id="PS50110">
    <property type="entry name" value="RESPONSE_REGULATORY"/>
    <property type="match status" value="2"/>
</dbReference>
<dbReference type="SMART" id="SM00448">
    <property type="entry name" value="REC"/>
    <property type="match status" value="2"/>
</dbReference>
<keyword evidence="4" id="KW-0418">Kinase</keyword>
<keyword evidence="1 2" id="KW-0597">Phosphoprotein</keyword>
<evidence type="ECO:0000259" key="3">
    <source>
        <dbReference type="PROSITE" id="PS50110"/>
    </source>
</evidence>
<dbReference type="Pfam" id="PF00072">
    <property type="entry name" value="Response_reg"/>
    <property type="match status" value="2"/>
</dbReference>
<feature type="domain" description="Response regulatory" evidence="3">
    <location>
        <begin position="163"/>
        <end position="279"/>
    </location>
</feature>
<dbReference type="RefSeq" id="WP_131414834.1">
    <property type="nucleotide sequence ID" value="NZ_SJXE01000002.1"/>
</dbReference>
<proteinExistence type="predicted"/>
<evidence type="ECO:0000313" key="5">
    <source>
        <dbReference type="Proteomes" id="UP000292554"/>
    </source>
</evidence>
<protein>
    <submittedName>
        <fullName evidence="4">Hybrid sensor histidine kinase/response regulator</fullName>
    </submittedName>
</protein>
<evidence type="ECO:0000256" key="1">
    <source>
        <dbReference type="ARBA" id="ARBA00022553"/>
    </source>
</evidence>
<dbReference type="PANTHER" id="PTHR43547:SF2">
    <property type="entry name" value="HYBRID SIGNAL TRANSDUCTION HISTIDINE KINASE C"/>
    <property type="match status" value="1"/>
</dbReference>
<dbReference type="InterPro" id="IPR011006">
    <property type="entry name" value="CheY-like_superfamily"/>
</dbReference>
<dbReference type="EMBL" id="SJXE01000002">
    <property type="protein sequence ID" value="TCI04007.1"/>
    <property type="molecule type" value="Genomic_DNA"/>
</dbReference>
<dbReference type="SUPFAM" id="SSF52172">
    <property type="entry name" value="CheY-like"/>
    <property type="match status" value="2"/>
</dbReference>
<dbReference type="InterPro" id="IPR001789">
    <property type="entry name" value="Sig_transdc_resp-reg_receiver"/>
</dbReference>
<accession>A0ABY2AQE9</accession>
<evidence type="ECO:0000313" key="4">
    <source>
        <dbReference type="EMBL" id="TCI04007.1"/>
    </source>
</evidence>
<keyword evidence="4" id="KW-0808">Transferase</keyword>
<name>A0ABY2AQE9_9GAMM</name>
<dbReference type="InterPro" id="IPR036890">
    <property type="entry name" value="HATPase_C_sf"/>
</dbReference>
<feature type="modified residue" description="4-aspartylphosphate" evidence="2">
    <location>
        <position position="212"/>
    </location>
</feature>